<feature type="compositionally biased region" description="Polar residues" evidence="1">
    <location>
        <begin position="124"/>
        <end position="133"/>
    </location>
</feature>
<evidence type="ECO:0000313" key="2">
    <source>
        <dbReference type="EMBL" id="KAB1634562.1"/>
    </source>
</evidence>
<protein>
    <submittedName>
        <fullName evidence="2">Uncharacterized protein</fullName>
    </submittedName>
</protein>
<organism evidence="2 3">
    <name type="scientific">Ellagibacter isourolithinifaciens</name>
    <dbReference type="NCBI Taxonomy" id="2137581"/>
    <lineage>
        <taxon>Bacteria</taxon>
        <taxon>Bacillati</taxon>
        <taxon>Actinomycetota</taxon>
        <taxon>Coriobacteriia</taxon>
        <taxon>Eggerthellales</taxon>
        <taxon>Eggerthellaceae</taxon>
        <taxon>Ellagibacter</taxon>
    </lineage>
</organism>
<accession>A0A6N6NPG4</accession>
<dbReference type="Proteomes" id="UP000468668">
    <property type="component" value="Unassembled WGS sequence"/>
</dbReference>
<evidence type="ECO:0000313" key="3">
    <source>
        <dbReference type="Proteomes" id="UP000468668"/>
    </source>
</evidence>
<evidence type="ECO:0000256" key="1">
    <source>
        <dbReference type="SAM" id="MobiDB-lite"/>
    </source>
</evidence>
<dbReference type="EMBL" id="WAJR01000056">
    <property type="protein sequence ID" value="KAB1634562.1"/>
    <property type="molecule type" value="Genomic_DNA"/>
</dbReference>
<reference evidence="2 3" key="1">
    <citation type="submission" date="2019-09" db="EMBL/GenBank/DDBJ databases">
        <title>Whole genome shotgun sequencing (WGS) of Ellagibacter isourolithinifaciens DSM 104140(T) and Adlercreutzia muris DSM 29508(T).</title>
        <authorList>
            <person name="Stoll D.A."/>
            <person name="Danylec N."/>
            <person name="Huch M."/>
        </authorList>
    </citation>
    <scope>NUCLEOTIDE SEQUENCE [LARGE SCALE GENOMIC DNA]</scope>
    <source>
        <strain evidence="2 3">DSM 104140</strain>
    </source>
</reference>
<keyword evidence="3" id="KW-1185">Reference proteome</keyword>
<gene>
    <name evidence="2" type="ORF">F8C90_10665</name>
</gene>
<proteinExistence type="predicted"/>
<sequence length="151" mass="16368">MRCPPAKQSSRARLRPGSTIVDWTTCGTCRWMIDARGCLTIAPMEGADSGNLSYWKDTPWYDYRDSITSAKIKDGVVAATTFRMFRGCSRLISVDLSGLDTSKGPKWAERTPGRAACSPAAPDSPTSTCRASTRPMSRAWAACSTSPPINP</sequence>
<dbReference type="Gene3D" id="3.80.10.10">
    <property type="entry name" value="Ribonuclease Inhibitor"/>
    <property type="match status" value="1"/>
</dbReference>
<feature type="region of interest" description="Disordered" evidence="1">
    <location>
        <begin position="102"/>
        <end position="133"/>
    </location>
</feature>
<dbReference type="OrthoDB" id="2195299at2"/>
<dbReference type="AlphaFoldDB" id="A0A6N6NPG4"/>
<comment type="caution">
    <text evidence="2">The sequence shown here is derived from an EMBL/GenBank/DDBJ whole genome shotgun (WGS) entry which is preliminary data.</text>
</comment>
<dbReference type="InterPro" id="IPR032675">
    <property type="entry name" value="LRR_dom_sf"/>
</dbReference>
<name>A0A6N6NPG4_9ACTN</name>